<feature type="non-terminal residue" evidence="2">
    <location>
        <position position="1"/>
    </location>
</feature>
<dbReference type="EMBL" id="CAJHNH020000159">
    <property type="protein sequence ID" value="CAG5115743.1"/>
    <property type="molecule type" value="Genomic_DNA"/>
</dbReference>
<name>A0A8S3YEU3_9EUPU</name>
<feature type="region of interest" description="Disordered" evidence="1">
    <location>
        <begin position="62"/>
        <end position="87"/>
    </location>
</feature>
<accession>A0A8S3YEU3</accession>
<evidence type="ECO:0000313" key="2">
    <source>
        <dbReference type="EMBL" id="CAG5115743.1"/>
    </source>
</evidence>
<feature type="non-terminal residue" evidence="2">
    <location>
        <position position="87"/>
    </location>
</feature>
<feature type="compositionally biased region" description="Acidic residues" evidence="1">
    <location>
        <begin position="68"/>
        <end position="79"/>
    </location>
</feature>
<evidence type="ECO:0000313" key="3">
    <source>
        <dbReference type="Proteomes" id="UP000678393"/>
    </source>
</evidence>
<protein>
    <submittedName>
        <fullName evidence="2">Uncharacterized protein</fullName>
    </submittedName>
</protein>
<dbReference type="AlphaFoldDB" id="A0A8S3YEU3"/>
<gene>
    <name evidence="2" type="ORF">CUNI_LOCUS1301</name>
</gene>
<organism evidence="2 3">
    <name type="scientific">Candidula unifasciata</name>
    <dbReference type="NCBI Taxonomy" id="100452"/>
    <lineage>
        <taxon>Eukaryota</taxon>
        <taxon>Metazoa</taxon>
        <taxon>Spiralia</taxon>
        <taxon>Lophotrochozoa</taxon>
        <taxon>Mollusca</taxon>
        <taxon>Gastropoda</taxon>
        <taxon>Heterobranchia</taxon>
        <taxon>Euthyneura</taxon>
        <taxon>Panpulmonata</taxon>
        <taxon>Eupulmonata</taxon>
        <taxon>Stylommatophora</taxon>
        <taxon>Helicina</taxon>
        <taxon>Helicoidea</taxon>
        <taxon>Geomitridae</taxon>
        <taxon>Candidula</taxon>
    </lineage>
</organism>
<dbReference type="OrthoDB" id="1658288at2759"/>
<comment type="caution">
    <text evidence="2">The sequence shown here is derived from an EMBL/GenBank/DDBJ whole genome shotgun (WGS) entry which is preliminary data.</text>
</comment>
<keyword evidence="3" id="KW-1185">Reference proteome</keyword>
<evidence type="ECO:0000256" key="1">
    <source>
        <dbReference type="SAM" id="MobiDB-lite"/>
    </source>
</evidence>
<dbReference type="Proteomes" id="UP000678393">
    <property type="component" value="Unassembled WGS sequence"/>
</dbReference>
<sequence>ICEADLSLAGEKMQIRTDETQVYWSPAPPKLGAEPHKVKEILFPQYYLEELDEFGQIKITKDKVEQSDSSEEEEEETVSPEDKAAIE</sequence>
<proteinExistence type="predicted"/>
<reference evidence="2" key="1">
    <citation type="submission" date="2021-04" db="EMBL/GenBank/DDBJ databases">
        <authorList>
            <consortium name="Molecular Ecology Group"/>
        </authorList>
    </citation>
    <scope>NUCLEOTIDE SEQUENCE</scope>
</reference>